<feature type="compositionally biased region" description="Basic and acidic residues" evidence="1">
    <location>
        <begin position="244"/>
        <end position="254"/>
    </location>
</feature>
<feature type="region of interest" description="Disordered" evidence="1">
    <location>
        <begin position="455"/>
        <end position="475"/>
    </location>
</feature>
<dbReference type="Pfam" id="PF00612">
    <property type="entry name" value="IQ"/>
    <property type="match status" value="1"/>
</dbReference>
<feature type="compositionally biased region" description="Basic and acidic residues" evidence="1">
    <location>
        <begin position="266"/>
        <end position="291"/>
    </location>
</feature>
<feature type="domain" description="DUF4378" evidence="2">
    <location>
        <begin position="939"/>
        <end position="1082"/>
    </location>
</feature>
<evidence type="ECO:0000313" key="3">
    <source>
        <dbReference type="EMBL" id="OMJ79095.1"/>
    </source>
</evidence>
<sequence length="1092" mass="127429">MHEESFSIEYNHPFLNTVFQDQKSSLINQDFTPNPCEVLGRKINSIAMIIGNEDSTCKYPLPVQVTASKSKKYNKSNLQDISNKPVYSITKQKLKSKTPEPHKTYTPKPHAQSKKVSMQKPVKKTPTAEVFIKSAQKKTKIFIEIPQGIKEDSVVKKNINLIVMQTLKKPNSKKKQAEKSKNEEKEHQNIMKKQLNTLNHQTRIENFRFKQEKFSPKCPWGVDERKITKQNDMKVLKEAEEIKKKRKEERERSKSAGKSRIGLDAAKVKKDNFKPKEETIAKKPNEEKDKSIARYMKRQKKKRRKSKDYQREYSREYDKKRFLQLQELEKIAKKPLKRLKSSKLSRKRPKKKQESLEVSQIADSEDIEAIKILHKVKSKTPDIYEVNPHVTNFDIKQSGRERIVFEVFPDPDLLENKGNSTQIVNDIAAKRLKNEESLPQACITMPLTNIKETYSVNPTKEDNKENTSSDISRRKDEIRKKLLELKTRVDRAKNPKSENLDDKRTMAAVKIQAWVRGFLTRLALHECFNENTNSADYDWNLENNEFEESSHNSYQDSEVRRIMKQKASASSAKNSCNEHKNMNRIVKKQQELEKILRSQSEWREIQKKKLTMLKNKDLEDMKMLAKKVGSEDMLMKYFVEIIERRYLNISQIFDENVEAVVSALHQAIEDDNTESLLHTLERQENFVNEMFQNLGKNDEMDELMKLKQNIDFNSVWSYSENEEQSVRISELDYAFNSRRSIQNSSNSSELILESVHFPKAPKSMQKIILNSEPERSLFIDDFIIRVQNFICDEVYAEAISDAWDSLLTCSAFINDVAERILCKVLSQESDFLGSFDMFKLKTYPIEKKQVHRGVDDLPMLELRLLETIGIDMNEEYLSNYLSRLFDCLSSNAKNIENILNTSQHFKPLNMLKMIQEAEIGVVIEKNPIISVLPLNFYTELEKDSAEILPLQKAQLIYDKLLFSVVNEALSSKIRKSDPYPWIFGTRVISYRSVFLSEIATEVTKEVKQLNKVRTGKIKKIDFISYSNDSEEDIIQQIYEEQLSSMIAKEIIDQEPSWINYEFEETQIKLDLADMTLEELVEETIKMLKTLTQ</sequence>
<dbReference type="SMART" id="SM00015">
    <property type="entry name" value="IQ"/>
    <property type="match status" value="1"/>
</dbReference>
<dbReference type="Pfam" id="PF14309">
    <property type="entry name" value="DUF4378"/>
    <property type="match status" value="1"/>
</dbReference>
<name>A0A1R2BR43_9CILI</name>
<evidence type="ECO:0000256" key="1">
    <source>
        <dbReference type="SAM" id="MobiDB-lite"/>
    </source>
</evidence>
<reference evidence="3 4" key="1">
    <citation type="submission" date="2016-11" db="EMBL/GenBank/DDBJ databases">
        <title>The macronuclear genome of Stentor coeruleus: a giant cell with tiny introns.</title>
        <authorList>
            <person name="Slabodnick M."/>
            <person name="Ruby J.G."/>
            <person name="Reiff S.B."/>
            <person name="Swart E.C."/>
            <person name="Gosai S."/>
            <person name="Prabakaran S."/>
            <person name="Witkowska E."/>
            <person name="Larue G.E."/>
            <person name="Fisher S."/>
            <person name="Freeman R.M."/>
            <person name="Gunawardena J."/>
            <person name="Chu W."/>
            <person name="Stover N.A."/>
            <person name="Gregory B.D."/>
            <person name="Nowacki M."/>
            <person name="Derisi J."/>
            <person name="Roy S.W."/>
            <person name="Marshall W.F."/>
            <person name="Sood P."/>
        </authorList>
    </citation>
    <scope>NUCLEOTIDE SEQUENCE [LARGE SCALE GENOMIC DNA]</scope>
    <source>
        <strain evidence="3">WM001</strain>
    </source>
</reference>
<feature type="compositionally biased region" description="Basic and acidic residues" evidence="1">
    <location>
        <begin position="459"/>
        <end position="475"/>
    </location>
</feature>
<comment type="caution">
    <text evidence="3">The sequence shown here is derived from an EMBL/GenBank/DDBJ whole genome shotgun (WGS) entry which is preliminary data.</text>
</comment>
<accession>A0A1R2BR43</accession>
<feature type="region of interest" description="Disordered" evidence="1">
    <location>
        <begin position="89"/>
        <end position="122"/>
    </location>
</feature>
<evidence type="ECO:0000259" key="2">
    <source>
        <dbReference type="Pfam" id="PF14309"/>
    </source>
</evidence>
<dbReference type="OrthoDB" id="303744at2759"/>
<proteinExistence type="predicted"/>
<dbReference type="Proteomes" id="UP000187209">
    <property type="component" value="Unassembled WGS sequence"/>
</dbReference>
<protein>
    <recommendedName>
        <fullName evidence="2">DUF4378 domain-containing protein</fullName>
    </recommendedName>
</protein>
<evidence type="ECO:0000313" key="4">
    <source>
        <dbReference type="Proteomes" id="UP000187209"/>
    </source>
</evidence>
<keyword evidence="4" id="KW-1185">Reference proteome</keyword>
<dbReference type="EMBL" id="MPUH01000488">
    <property type="protein sequence ID" value="OMJ79095.1"/>
    <property type="molecule type" value="Genomic_DNA"/>
</dbReference>
<feature type="compositionally biased region" description="Basic and acidic residues" evidence="1">
    <location>
        <begin position="175"/>
        <end position="189"/>
    </location>
</feature>
<feature type="region of interest" description="Disordered" evidence="1">
    <location>
        <begin position="169"/>
        <end position="189"/>
    </location>
</feature>
<dbReference type="InterPro" id="IPR025486">
    <property type="entry name" value="DUF4378"/>
</dbReference>
<dbReference type="PROSITE" id="PS50096">
    <property type="entry name" value="IQ"/>
    <property type="match status" value="1"/>
</dbReference>
<gene>
    <name evidence="3" type="ORF">SteCoe_20954</name>
</gene>
<organism evidence="3 4">
    <name type="scientific">Stentor coeruleus</name>
    <dbReference type="NCBI Taxonomy" id="5963"/>
    <lineage>
        <taxon>Eukaryota</taxon>
        <taxon>Sar</taxon>
        <taxon>Alveolata</taxon>
        <taxon>Ciliophora</taxon>
        <taxon>Postciliodesmatophora</taxon>
        <taxon>Heterotrichea</taxon>
        <taxon>Heterotrichida</taxon>
        <taxon>Stentoridae</taxon>
        <taxon>Stentor</taxon>
    </lineage>
</organism>
<dbReference type="InterPro" id="IPR000048">
    <property type="entry name" value="IQ_motif_EF-hand-BS"/>
</dbReference>
<dbReference type="AlphaFoldDB" id="A0A1R2BR43"/>
<feature type="region of interest" description="Disordered" evidence="1">
    <location>
        <begin position="244"/>
        <end position="291"/>
    </location>
</feature>